<evidence type="ECO:0000313" key="3">
    <source>
        <dbReference type="Proteomes" id="UP000243528"/>
    </source>
</evidence>
<name>A0A2P8DX54_9ACTN</name>
<comment type="caution">
    <text evidence="2">The sequence shown here is derived from an EMBL/GenBank/DDBJ whole genome shotgun (WGS) entry which is preliminary data.</text>
</comment>
<gene>
    <name evidence="2" type="ORF">CLV30_11240</name>
</gene>
<protein>
    <recommendedName>
        <fullName evidence="4">Polyketide cyclase/dehydrase/lipid transport protein</fullName>
    </recommendedName>
</protein>
<organism evidence="2 3">
    <name type="scientific">Haloactinopolyspora alba</name>
    <dbReference type="NCBI Taxonomy" id="648780"/>
    <lineage>
        <taxon>Bacteria</taxon>
        <taxon>Bacillati</taxon>
        <taxon>Actinomycetota</taxon>
        <taxon>Actinomycetes</taxon>
        <taxon>Jiangellales</taxon>
        <taxon>Jiangellaceae</taxon>
        <taxon>Haloactinopolyspora</taxon>
    </lineage>
</organism>
<dbReference type="OrthoDB" id="164904at2"/>
<sequence length="150" mass="16877">MKDETALRTRRVEVTDPIATARRYDYTDAFEVRLPAPDPHPPETWLRGGISESPPWARRITSMLGFSEWQVIESGPDVVHLEMSLPLSHVVLVGRKVEPTRRTLTTALTHQRPVLSRLVWALIGPAHRRSARQIVTSSPDRGENPGHHAA</sequence>
<proteinExistence type="predicted"/>
<keyword evidence="3" id="KW-1185">Reference proteome</keyword>
<feature type="compositionally biased region" description="Basic and acidic residues" evidence="1">
    <location>
        <begin position="140"/>
        <end position="150"/>
    </location>
</feature>
<feature type="region of interest" description="Disordered" evidence="1">
    <location>
        <begin position="131"/>
        <end position="150"/>
    </location>
</feature>
<evidence type="ECO:0000313" key="2">
    <source>
        <dbReference type="EMBL" id="PSL01801.1"/>
    </source>
</evidence>
<dbReference type="Proteomes" id="UP000243528">
    <property type="component" value="Unassembled WGS sequence"/>
</dbReference>
<evidence type="ECO:0008006" key="4">
    <source>
        <dbReference type="Google" id="ProtNLM"/>
    </source>
</evidence>
<dbReference type="EMBL" id="PYGE01000012">
    <property type="protein sequence ID" value="PSL01801.1"/>
    <property type="molecule type" value="Genomic_DNA"/>
</dbReference>
<accession>A0A2P8DX54</accession>
<reference evidence="2 3" key="1">
    <citation type="submission" date="2018-03" db="EMBL/GenBank/DDBJ databases">
        <title>Genomic Encyclopedia of Archaeal and Bacterial Type Strains, Phase II (KMG-II): from individual species to whole genera.</title>
        <authorList>
            <person name="Goeker M."/>
        </authorList>
    </citation>
    <scope>NUCLEOTIDE SEQUENCE [LARGE SCALE GENOMIC DNA]</scope>
    <source>
        <strain evidence="2 3">DSM 45211</strain>
    </source>
</reference>
<dbReference type="RefSeq" id="WP_106538273.1">
    <property type="nucleotide sequence ID" value="NZ_PYGE01000012.1"/>
</dbReference>
<evidence type="ECO:0000256" key="1">
    <source>
        <dbReference type="SAM" id="MobiDB-lite"/>
    </source>
</evidence>
<dbReference type="AlphaFoldDB" id="A0A2P8DX54"/>